<reference evidence="5" key="1">
    <citation type="journal article" date="2019" name="Int. J. Syst. Evol. Microbiol.">
        <title>The Global Catalogue of Microorganisms (GCM) 10K type strain sequencing project: providing services to taxonomists for standard genome sequencing and annotation.</title>
        <authorList>
            <consortium name="The Broad Institute Genomics Platform"/>
            <consortium name="The Broad Institute Genome Sequencing Center for Infectious Disease"/>
            <person name="Wu L."/>
            <person name="Ma J."/>
        </authorList>
    </citation>
    <scope>NUCLEOTIDE SEQUENCE [LARGE SCALE GENOMIC DNA]</scope>
    <source>
        <strain evidence="5">YJ-61-S</strain>
    </source>
</reference>
<dbReference type="Pfam" id="PF09374">
    <property type="entry name" value="PG_binding_3"/>
    <property type="match status" value="1"/>
</dbReference>
<feature type="compositionally biased region" description="Low complexity" evidence="1">
    <location>
        <begin position="67"/>
        <end position="80"/>
    </location>
</feature>
<dbReference type="CDD" id="cd13926">
    <property type="entry name" value="N-acetylmuramidase_GH108"/>
    <property type="match status" value="1"/>
</dbReference>
<protein>
    <submittedName>
        <fullName evidence="4">Glycoside hydrolase family 108 protein</fullName>
    </submittedName>
</protein>
<evidence type="ECO:0000313" key="5">
    <source>
        <dbReference type="Proteomes" id="UP001596043"/>
    </source>
</evidence>
<sequence>MDTNIIHTIDIHIAHLATQETEREVLDDVLKSAATYIKEAELKQAVQQLDQNFETAQSTVPAGGGVTSTAITSTRNTTPSVSAGNGSSASIQNTLSTASMSSGEEQLSTSDITAFTGGDIATDIASSTLIGAGEVLPPAVGTTSQIYAGTQTRQITVPSNLQGNTGTTPTLEEVKKYVAVQLAGAEEGSKEKAYWTMLSNTLTTVTSNEEIKAILKKDEGEEYGEGFALFSAWYKSQTKEITKKENSYDWETVRTDLIDQIKSNILTDKAEKGTIAHWNEIITKLENPSTDVAQLFVDYEELFLVLQQLKNFKSLPEKITVRTQLNVYTDITTKNMYAAIGVDDIYTFLRRFPDERGIGVLKIFINVKGTETTFGTGALKFKANKFSSRGGRKANINWVIYNASGDVIAKYVDYGEVLTHTFTTYGDFIVEAYGGSASAPTLEDAKKSSLAKLKTKNRKSYMALTIKEPELIGIKPSKAKEYVLGEKATIEAQFDVKADNYPSLTWNHYTKKPEEKEYTKVALTTYKDKRKITDFEFKEKGYHYIEVISDNKTAYFGSAKKPIKVGGNYITSIKETLFKKPYFLYATNHPLLFTPATYKSGKGDDIPEESIQWTVLKDGKSTGFTNTGKTLKIAKTTDYAEGVYTIKVCVNDPILGKKYAKTSIEIIHPQVTAVKWADTEGRIKIETGFNSSVTNVIHASIPYFESRKVAISLYKDASYSRLITSFESMTNDKGDVQHRFCISDEGPLADYITNVSEDEVKLYFKIQGKGYTLKSSENTSVHSLAGIKVVKDAKIIRSYFTYNNDIISPVYQAVPYDTEVTFIAETVNMIGENMKIELYKSNKIDNFSGDYVAHKNNVVVDTDGKIVVAFKLEKKWMSTGNKHPYFYAGVEKEDWSWFSTEKDSLMLRSYMEGEVLEDHVKVVRDVYTGVYKSRFNDNINHIFDVEGGYADDKDDKGGKTNMGVTYKTYEAVSKKYGIDKNPTIAKHKKLSTKDAKEIYKIEFWNKVKADEIYNASVALYIFDFAIHSGVPAAVKEVQKTLKNDFKKSVSVDGNLGEGTLNAINSVPSKEFYIKLDANRKKFIEAIIKKDATQTKYEKGWANRLKKLKYKPEAYSINQKIANWLKKDFKKTPIKDKNSTLANLILEAHALNLVEFNSEGQGNSGFRTGFGGTRDTFVKIRDAKKIGVKSIFDPQKIEIPILETTLSLIKSNVKKWVDNGYKPKEPNKIKLGSFMVWNTTSASKNRVSGQLRTTNHGKKAKAIDINLSKYNGGKIDFSTSDAEKMVYEILCDLPKNTYEIGLPAQGQFFPTGYGNHVSKINNDWAYKKIKSKRIKDKIEELVKKGYVMKVITDYPNHLHVALGIGGKGYMNKSNI</sequence>
<dbReference type="EMBL" id="JBHSFV010000016">
    <property type="protein sequence ID" value="MFC4636184.1"/>
    <property type="molecule type" value="Genomic_DNA"/>
</dbReference>
<proteinExistence type="predicted"/>
<comment type="caution">
    <text evidence="4">The sequence shown here is derived from an EMBL/GenBank/DDBJ whole genome shotgun (WGS) entry which is preliminary data.</text>
</comment>
<dbReference type="GO" id="GO:0016787">
    <property type="term" value="F:hydrolase activity"/>
    <property type="evidence" value="ECO:0007669"/>
    <property type="project" value="UniProtKB-KW"/>
</dbReference>
<evidence type="ECO:0000313" key="4">
    <source>
        <dbReference type="EMBL" id="MFC4636184.1"/>
    </source>
</evidence>
<name>A0ABV9I411_9FLAO</name>
<dbReference type="SUPFAM" id="SSF53955">
    <property type="entry name" value="Lysozyme-like"/>
    <property type="match status" value="1"/>
</dbReference>
<keyword evidence="4" id="KW-0378">Hydrolase</keyword>
<feature type="domain" description="TtsA-like Glycoside hydrolase family 108" evidence="2">
    <location>
        <begin position="940"/>
        <end position="1029"/>
    </location>
</feature>
<gene>
    <name evidence="4" type="ORF">ACFO3O_19915</name>
</gene>
<dbReference type="Proteomes" id="UP001596043">
    <property type="component" value="Unassembled WGS sequence"/>
</dbReference>
<feature type="region of interest" description="Disordered" evidence="1">
    <location>
        <begin position="60"/>
        <end position="88"/>
    </location>
</feature>
<evidence type="ECO:0000259" key="2">
    <source>
        <dbReference type="Pfam" id="PF05838"/>
    </source>
</evidence>
<dbReference type="Gene3D" id="1.20.141.10">
    <property type="entry name" value="Chitosanase, subunit A, domain 1"/>
    <property type="match status" value="1"/>
</dbReference>
<dbReference type="RefSeq" id="WP_379982134.1">
    <property type="nucleotide sequence ID" value="NZ_JBHSFV010000016.1"/>
</dbReference>
<dbReference type="InterPro" id="IPR023346">
    <property type="entry name" value="Lysozyme-like_dom_sf"/>
</dbReference>
<evidence type="ECO:0000256" key="1">
    <source>
        <dbReference type="SAM" id="MobiDB-lite"/>
    </source>
</evidence>
<dbReference type="InterPro" id="IPR008565">
    <property type="entry name" value="TtsA-like_GH18_dom"/>
</dbReference>
<organism evidence="4 5">
    <name type="scientific">Dokdonia ponticola</name>
    <dbReference type="NCBI Taxonomy" id="2041041"/>
    <lineage>
        <taxon>Bacteria</taxon>
        <taxon>Pseudomonadati</taxon>
        <taxon>Bacteroidota</taxon>
        <taxon>Flavobacteriia</taxon>
        <taxon>Flavobacteriales</taxon>
        <taxon>Flavobacteriaceae</taxon>
        <taxon>Dokdonia</taxon>
    </lineage>
</organism>
<keyword evidence="5" id="KW-1185">Reference proteome</keyword>
<feature type="domain" description="Peptidoglycan binding" evidence="3">
    <location>
        <begin position="1033"/>
        <end position="1104"/>
    </location>
</feature>
<evidence type="ECO:0000259" key="3">
    <source>
        <dbReference type="Pfam" id="PF09374"/>
    </source>
</evidence>
<accession>A0ABV9I411</accession>
<dbReference type="InterPro" id="IPR018537">
    <property type="entry name" value="Peptidoglycan-bd_3"/>
</dbReference>
<dbReference type="Pfam" id="PF05838">
    <property type="entry name" value="Glyco_hydro_108"/>
    <property type="match status" value="1"/>
</dbReference>